<protein>
    <recommendedName>
        <fullName evidence="9">Transmembrane 9 superfamily member</fullName>
    </recommendedName>
</protein>
<evidence type="ECO:0000313" key="10">
    <source>
        <dbReference type="EMBL" id="KAB0398224.1"/>
    </source>
</evidence>
<dbReference type="PANTHER" id="PTHR10766:SF177">
    <property type="entry name" value="TRANSMEMBRANE 9 SUPERFAMILY MEMBER 1"/>
    <property type="match status" value="1"/>
</dbReference>
<keyword evidence="5" id="KW-0732">Signal</keyword>
<proteinExistence type="inferred from homology"/>
<evidence type="ECO:0000256" key="4">
    <source>
        <dbReference type="ARBA" id="ARBA00022692"/>
    </source>
</evidence>
<comment type="similarity">
    <text evidence="3 9">Belongs to the nonaspanin (TM9SF) (TC 9.A.2) family.</text>
</comment>
<dbReference type="OrthoDB" id="1666796at2759"/>
<evidence type="ECO:0000256" key="1">
    <source>
        <dbReference type="ARBA" id="ARBA00004155"/>
    </source>
</evidence>
<evidence type="ECO:0000256" key="3">
    <source>
        <dbReference type="ARBA" id="ARBA00005227"/>
    </source>
</evidence>
<comment type="caution">
    <text evidence="9">Lacks conserved residue(s) required for the propagation of feature annotation.</text>
</comment>
<gene>
    <name evidence="10" type="ORF">E2I00_014922</name>
</gene>
<comment type="function">
    <text evidence="8">Plays an essential role in autophagy.</text>
</comment>
<evidence type="ECO:0000256" key="5">
    <source>
        <dbReference type="ARBA" id="ARBA00022729"/>
    </source>
</evidence>
<sequence>NSTDTELHLPVSRCGTSNPTAWVGHSLTHTYSVCWSEASVECWSDRCCGDAGGGFFPQTLEIYWLSSLSSMVLMFLLYDLDEMMIDQGDNGWKATHTDVFHFPPYFGLLCAVLGTGETVLLEALGLQETGLIPLKLLKGDRWDLTQTCRYRPTGIITVVLRGVLYASWWGHYLGTVLYAPTCCFSGYVFSHCFWHIGGEHWVRDIILTTRLF</sequence>
<feature type="transmembrane region" description="Helical" evidence="9">
    <location>
        <begin position="62"/>
        <end position="80"/>
    </location>
</feature>
<keyword evidence="7 9" id="KW-0472">Membrane</keyword>
<evidence type="ECO:0000256" key="2">
    <source>
        <dbReference type="ARBA" id="ARBA00004542"/>
    </source>
</evidence>
<evidence type="ECO:0000256" key="6">
    <source>
        <dbReference type="ARBA" id="ARBA00022989"/>
    </source>
</evidence>
<dbReference type="Proteomes" id="UP000437017">
    <property type="component" value="Unassembled WGS sequence"/>
</dbReference>
<dbReference type="Pfam" id="PF02990">
    <property type="entry name" value="EMP70"/>
    <property type="match status" value="1"/>
</dbReference>
<evidence type="ECO:0000256" key="9">
    <source>
        <dbReference type="RuleBase" id="RU363079"/>
    </source>
</evidence>
<keyword evidence="6 9" id="KW-1133">Transmembrane helix</keyword>
<feature type="non-terminal residue" evidence="10">
    <location>
        <position position="1"/>
    </location>
</feature>
<comment type="subcellular location">
    <subcellularLocation>
        <location evidence="2">Cytoplasmic vesicle</location>
        <location evidence="2">Autophagosome membrane</location>
        <topology evidence="2">Multi-pass membrane protein</topology>
    </subcellularLocation>
    <subcellularLocation>
        <location evidence="1">Lysosome membrane</location>
        <topology evidence="1">Multi-pass membrane protein</topology>
    </subcellularLocation>
</comment>
<dbReference type="EMBL" id="SGJD01001802">
    <property type="protein sequence ID" value="KAB0398224.1"/>
    <property type="molecule type" value="Genomic_DNA"/>
</dbReference>
<dbReference type="InterPro" id="IPR004240">
    <property type="entry name" value="EMP70"/>
</dbReference>
<reference evidence="10 11" key="1">
    <citation type="journal article" date="2019" name="PLoS ONE">
        <title>Genomic analyses reveal an absence of contemporary introgressive admixture between fin whales and blue whales, despite known hybrids.</title>
        <authorList>
            <person name="Westbury M.V."/>
            <person name="Petersen B."/>
            <person name="Lorenzen E.D."/>
        </authorList>
    </citation>
    <scope>NUCLEOTIDE SEQUENCE [LARGE SCALE GENOMIC DNA]</scope>
    <source>
        <strain evidence="10">FinWhale-01</strain>
    </source>
</reference>
<keyword evidence="4 9" id="KW-0812">Transmembrane</keyword>
<evidence type="ECO:0000313" key="11">
    <source>
        <dbReference type="Proteomes" id="UP000437017"/>
    </source>
</evidence>
<keyword evidence="11" id="KW-1185">Reference proteome</keyword>
<comment type="caution">
    <text evidence="10">The sequence shown here is derived from an EMBL/GenBank/DDBJ whole genome shotgun (WGS) entry which is preliminary data.</text>
</comment>
<dbReference type="PANTHER" id="PTHR10766">
    <property type="entry name" value="TRANSMEMBRANE 9 SUPERFAMILY PROTEIN"/>
    <property type="match status" value="1"/>
</dbReference>
<name>A0A643CDN3_BALPH</name>
<dbReference type="GO" id="GO:0005765">
    <property type="term" value="C:lysosomal membrane"/>
    <property type="evidence" value="ECO:0007669"/>
    <property type="project" value="UniProtKB-SubCell"/>
</dbReference>
<organism evidence="10 11">
    <name type="scientific">Balaenoptera physalus</name>
    <name type="common">Fin whale</name>
    <name type="synonym">Balaena physalus</name>
    <dbReference type="NCBI Taxonomy" id="9770"/>
    <lineage>
        <taxon>Eukaryota</taxon>
        <taxon>Metazoa</taxon>
        <taxon>Chordata</taxon>
        <taxon>Craniata</taxon>
        <taxon>Vertebrata</taxon>
        <taxon>Euteleostomi</taxon>
        <taxon>Mammalia</taxon>
        <taxon>Eutheria</taxon>
        <taxon>Laurasiatheria</taxon>
        <taxon>Artiodactyla</taxon>
        <taxon>Whippomorpha</taxon>
        <taxon>Cetacea</taxon>
        <taxon>Mysticeti</taxon>
        <taxon>Balaenopteridae</taxon>
        <taxon>Balaenoptera</taxon>
    </lineage>
</organism>
<dbReference type="AlphaFoldDB" id="A0A643CDN3"/>
<evidence type="ECO:0000256" key="8">
    <source>
        <dbReference type="ARBA" id="ARBA00037688"/>
    </source>
</evidence>
<accession>A0A643CDN3</accession>
<dbReference type="GO" id="GO:0000421">
    <property type="term" value="C:autophagosome membrane"/>
    <property type="evidence" value="ECO:0007669"/>
    <property type="project" value="UniProtKB-SubCell"/>
</dbReference>
<evidence type="ECO:0000256" key="7">
    <source>
        <dbReference type="ARBA" id="ARBA00023136"/>
    </source>
</evidence>
<dbReference type="GO" id="GO:0072657">
    <property type="term" value="P:protein localization to membrane"/>
    <property type="evidence" value="ECO:0007669"/>
    <property type="project" value="TreeGrafter"/>
</dbReference>